<organism evidence="1">
    <name type="scientific">marine sediment metagenome</name>
    <dbReference type="NCBI Taxonomy" id="412755"/>
    <lineage>
        <taxon>unclassified sequences</taxon>
        <taxon>metagenomes</taxon>
        <taxon>ecological metagenomes</taxon>
    </lineage>
</organism>
<name>A0A0F9F1S0_9ZZZZ</name>
<comment type="caution">
    <text evidence="1">The sequence shown here is derived from an EMBL/GenBank/DDBJ whole genome shotgun (WGS) entry which is preliminary data.</text>
</comment>
<sequence length="407" mass="46697">MEVDVTVKKLADLFKEKISELQDEPEFQWKREGIKYAVDEKGEPCLKLTMGNVPLDYDLWEGLRNPALVGLYPVGLREIWEFFANRRKTAIDESGRQTIFQIPRSYDFARKNYTRALIISVMLPFSLKTIESYTQLFLKEKEGSSHIFARMYEDVNLIINKATMRIAANLIANDRVVVGMDNDTVKAISKEAVPSTRQGTSHGPCKGGNYSQKSIAVLMGLGQFGVSRIFFRDEITNGKVERFSGPLRSIVIFDKKKLVKDGSDGVIYPGETWRQFLFDLFDFTNITPEINKYRFCSYMSHNGNGCRKCIDLCPSGAQVNSAPDPCRTYPERILKQTHRFWEDKLQFDFGRCCEERGQMGTLFPEWSCARCMSICLNAGERRLNATRDFYRRMLQLTKKVESEPSLG</sequence>
<accession>A0A0F9F1S0</accession>
<reference evidence="1" key="1">
    <citation type="journal article" date="2015" name="Nature">
        <title>Complex archaea that bridge the gap between prokaryotes and eukaryotes.</title>
        <authorList>
            <person name="Spang A."/>
            <person name="Saw J.H."/>
            <person name="Jorgensen S.L."/>
            <person name="Zaremba-Niedzwiedzka K."/>
            <person name="Martijn J."/>
            <person name="Lind A.E."/>
            <person name="van Eijk R."/>
            <person name="Schleper C."/>
            <person name="Guy L."/>
            <person name="Ettema T.J."/>
        </authorList>
    </citation>
    <scope>NUCLEOTIDE SEQUENCE</scope>
</reference>
<gene>
    <name evidence="1" type="ORF">LCGC14_2006120</name>
</gene>
<dbReference type="EMBL" id="LAZR01022893">
    <property type="protein sequence ID" value="KKL80303.1"/>
    <property type="molecule type" value="Genomic_DNA"/>
</dbReference>
<dbReference type="AlphaFoldDB" id="A0A0F9F1S0"/>
<protein>
    <recommendedName>
        <fullName evidence="2">4Fe-4S ferredoxin-type domain-containing protein</fullName>
    </recommendedName>
</protein>
<evidence type="ECO:0000313" key="1">
    <source>
        <dbReference type="EMBL" id="KKL80303.1"/>
    </source>
</evidence>
<proteinExistence type="predicted"/>
<evidence type="ECO:0008006" key="2">
    <source>
        <dbReference type="Google" id="ProtNLM"/>
    </source>
</evidence>